<evidence type="ECO:0000256" key="5">
    <source>
        <dbReference type="ARBA" id="ARBA00022989"/>
    </source>
</evidence>
<evidence type="ECO:0000256" key="2">
    <source>
        <dbReference type="ARBA" id="ARBA00008573"/>
    </source>
</evidence>
<dbReference type="EMBL" id="JAFIRN010000004">
    <property type="protein sequence ID" value="KAG5850901.1"/>
    <property type="molecule type" value="Genomic_DNA"/>
</dbReference>
<proteinExistence type="inferred from homology"/>
<feature type="transmembrane region" description="Helical" evidence="9">
    <location>
        <begin position="36"/>
        <end position="66"/>
    </location>
</feature>
<dbReference type="InterPro" id="IPR004345">
    <property type="entry name" value="TB2_DP1_HVA22"/>
</dbReference>
<keyword evidence="6 9" id="KW-0472">Membrane</keyword>
<evidence type="ECO:0000256" key="7">
    <source>
        <dbReference type="ARBA" id="ARBA00023329"/>
    </source>
</evidence>
<dbReference type="GO" id="GO:0030665">
    <property type="term" value="C:clathrin-coated vesicle membrane"/>
    <property type="evidence" value="ECO:0007669"/>
    <property type="project" value="UniProtKB-SubCell"/>
</dbReference>
<protein>
    <recommendedName>
        <fullName evidence="9">Receptor expression-enhancing protein</fullName>
    </recommendedName>
</protein>
<comment type="subcellular location">
    <subcellularLocation>
        <location evidence="8">Cytoplasmic vesicle</location>
        <location evidence="8">Clathrin-coated vesicle membrane</location>
        <topology evidence="8">Multi-pass membrane protein</topology>
    </subcellularLocation>
    <subcellularLocation>
        <location evidence="1">Endoplasmic reticulum membrane</location>
        <topology evidence="1">Multi-pass membrane protein</topology>
    </subcellularLocation>
    <subcellularLocation>
        <location evidence="9">Membrane</location>
        <topology evidence="9">Multi-pass membrane protein</topology>
    </subcellularLocation>
</comment>
<dbReference type="Proteomes" id="UP001044222">
    <property type="component" value="Unassembled WGS sequence"/>
</dbReference>
<evidence type="ECO:0000313" key="12">
    <source>
        <dbReference type="Proteomes" id="UP001044222"/>
    </source>
</evidence>
<accession>A0A9D3S3L9</accession>
<dbReference type="OMA" id="AWNGSQM"/>
<keyword evidence="3 9" id="KW-0812">Transmembrane</keyword>
<dbReference type="AlphaFoldDB" id="A0A9D3S3L9"/>
<dbReference type="PANTHER" id="PTHR12300:SF133">
    <property type="entry name" value="RECEPTOR EXPRESSION-ENHANCING PROTEIN 6"/>
    <property type="match status" value="1"/>
</dbReference>
<dbReference type="PANTHER" id="PTHR12300">
    <property type="entry name" value="HVA22-LIKE PROTEINS"/>
    <property type="match status" value="1"/>
</dbReference>
<evidence type="ECO:0000256" key="3">
    <source>
        <dbReference type="ARBA" id="ARBA00022692"/>
    </source>
</evidence>
<keyword evidence="7" id="KW-0968">Cytoplasmic vesicle</keyword>
<evidence type="ECO:0000256" key="9">
    <source>
        <dbReference type="RuleBase" id="RU362006"/>
    </source>
</evidence>
<evidence type="ECO:0000256" key="10">
    <source>
        <dbReference type="SAM" id="MobiDB-lite"/>
    </source>
</evidence>
<evidence type="ECO:0000256" key="1">
    <source>
        <dbReference type="ARBA" id="ARBA00004477"/>
    </source>
</evidence>
<keyword evidence="5 9" id="KW-1133">Transmembrane helix</keyword>
<keyword evidence="12" id="KW-1185">Reference proteome</keyword>
<evidence type="ECO:0000256" key="4">
    <source>
        <dbReference type="ARBA" id="ARBA00022824"/>
    </source>
</evidence>
<sequence>MFAKLKERVEKFLNEKNFVTDFLGKIEEKTGIKKKFLAIGAVSVTGLYLIFGYGASLLCNLIGFVYPAYYSIKAIESPNKDDDTKWLTYWVVYGIFSVGEFFSDIFLYWFPFYYVGKCLFLLWCMAPVAWNGSQVLYTRVVRPFFLRHEAAVDSVVSDLSGKAMTAAESVTREVLHTLVKNKKILPAETAAKELPSPSQSGESSHEKSQ</sequence>
<dbReference type="Pfam" id="PF03134">
    <property type="entry name" value="TB2_DP1_HVA22"/>
    <property type="match status" value="1"/>
</dbReference>
<dbReference type="OrthoDB" id="10009287at2759"/>
<dbReference type="GO" id="GO:0005789">
    <property type="term" value="C:endoplasmic reticulum membrane"/>
    <property type="evidence" value="ECO:0007669"/>
    <property type="project" value="UniProtKB-SubCell"/>
</dbReference>
<organism evidence="11 12">
    <name type="scientific">Anguilla anguilla</name>
    <name type="common">European freshwater eel</name>
    <name type="synonym">Muraena anguilla</name>
    <dbReference type="NCBI Taxonomy" id="7936"/>
    <lineage>
        <taxon>Eukaryota</taxon>
        <taxon>Metazoa</taxon>
        <taxon>Chordata</taxon>
        <taxon>Craniata</taxon>
        <taxon>Vertebrata</taxon>
        <taxon>Euteleostomi</taxon>
        <taxon>Actinopterygii</taxon>
        <taxon>Neopterygii</taxon>
        <taxon>Teleostei</taxon>
        <taxon>Anguilliformes</taxon>
        <taxon>Anguillidae</taxon>
        <taxon>Anguilla</taxon>
    </lineage>
</organism>
<comment type="similarity">
    <text evidence="2 9">Belongs to the DP1 family.</text>
</comment>
<evidence type="ECO:0000256" key="6">
    <source>
        <dbReference type="ARBA" id="ARBA00023136"/>
    </source>
</evidence>
<comment type="caution">
    <text evidence="11">The sequence shown here is derived from an EMBL/GenBank/DDBJ whole genome shotgun (WGS) entry which is preliminary data.</text>
</comment>
<reference evidence="11" key="1">
    <citation type="submission" date="2021-01" db="EMBL/GenBank/DDBJ databases">
        <title>A chromosome-scale assembly of European eel, Anguilla anguilla.</title>
        <authorList>
            <person name="Henkel C."/>
            <person name="Jong-Raadsen S.A."/>
            <person name="Dufour S."/>
            <person name="Weltzien F.-A."/>
            <person name="Palstra A.P."/>
            <person name="Pelster B."/>
            <person name="Spaink H.P."/>
            <person name="Van Den Thillart G.E."/>
            <person name="Jansen H."/>
            <person name="Zahm M."/>
            <person name="Klopp C."/>
            <person name="Cedric C."/>
            <person name="Louis A."/>
            <person name="Berthelot C."/>
            <person name="Parey E."/>
            <person name="Roest Crollius H."/>
            <person name="Montfort J."/>
            <person name="Robinson-Rechavi M."/>
            <person name="Bucao C."/>
            <person name="Bouchez O."/>
            <person name="Gislard M."/>
            <person name="Lluch J."/>
            <person name="Milhes M."/>
            <person name="Lampietro C."/>
            <person name="Lopez Roques C."/>
            <person name="Donnadieu C."/>
            <person name="Braasch I."/>
            <person name="Desvignes T."/>
            <person name="Postlethwait J."/>
            <person name="Bobe J."/>
            <person name="Guiguen Y."/>
            <person name="Dirks R."/>
        </authorList>
    </citation>
    <scope>NUCLEOTIDE SEQUENCE</scope>
    <source>
        <strain evidence="11">Tag_6206</strain>
        <tissue evidence="11">Liver</tissue>
    </source>
</reference>
<feature type="transmembrane region" description="Helical" evidence="9">
    <location>
        <begin position="86"/>
        <end position="110"/>
    </location>
</feature>
<name>A0A9D3S3L9_ANGAN</name>
<evidence type="ECO:0000256" key="8">
    <source>
        <dbReference type="ARBA" id="ARBA00029431"/>
    </source>
</evidence>
<keyword evidence="4" id="KW-0256">Endoplasmic reticulum</keyword>
<feature type="region of interest" description="Disordered" evidence="10">
    <location>
        <begin position="188"/>
        <end position="209"/>
    </location>
</feature>
<evidence type="ECO:0000313" key="11">
    <source>
        <dbReference type="EMBL" id="KAG5850901.1"/>
    </source>
</evidence>
<gene>
    <name evidence="11" type="ORF">ANANG_G00087300</name>
</gene>